<dbReference type="Gramene" id="mRNA:HanXRQr2_Chr07g0298951">
    <property type="protein sequence ID" value="mRNA:HanXRQr2_Chr07g0298951"/>
    <property type="gene ID" value="HanXRQr2_Chr07g0298951"/>
</dbReference>
<keyword evidence="2 7" id="KW-0808">Transferase</keyword>
<evidence type="ECO:0000313" key="8">
    <source>
        <dbReference type="EMBL" id="OTG05820.1"/>
    </source>
</evidence>
<dbReference type="InterPro" id="IPR001245">
    <property type="entry name" value="Ser-Thr/Tyr_kinase_cat_dom"/>
</dbReference>
<dbReference type="EMBL" id="CM007901">
    <property type="protein sequence ID" value="OTG05820.1"/>
    <property type="molecule type" value="Genomic_DNA"/>
</dbReference>
<dbReference type="GO" id="GO:0005524">
    <property type="term" value="F:ATP binding"/>
    <property type="evidence" value="ECO:0007669"/>
    <property type="project" value="UniProtKB-KW"/>
</dbReference>
<dbReference type="InterPro" id="IPR011009">
    <property type="entry name" value="Kinase-like_dom_sf"/>
</dbReference>
<keyword evidence="5" id="KW-0067">ATP-binding</keyword>
<sequence length="174" mass="19567">MNPKISDFGLARMFRDQEIEANTNRIVGTLGYISPEYAVDGTFSEKSDVFSFGVLLLEIVSGKTNREFSREKDNDNLLTHAWRLYEEGMALVLLSAHMRESCVESEVLRSIHIGLLCVQHHTNDRPTMLSVALMFDQDGALPPPKQPAFFAEGILPKVKQISVNDVTITMLEPR</sequence>
<dbReference type="EMBL" id="MNCJ02000322">
    <property type="protein sequence ID" value="KAF5798947.1"/>
    <property type="molecule type" value="Genomic_DNA"/>
</dbReference>
<dbReference type="SUPFAM" id="SSF56112">
    <property type="entry name" value="Protein kinase-like (PK-like)"/>
    <property type="match status" value="1"/>
</dbReference>
<evidence type="ECO:0000256" key="4">
    <source>
        <dbReference type="ARBA" id="ARBA00022777"/>
    </source>
</evidence>
<evidence type="ECO:0000313" key="9">
    <source>
        <dbReference type="Proteomes" id="UP000215914"/>
    </source>
</evidence>
<reference evidence="7" key="3">
    <citation type="submission" date="2020-06" db="EMBL/GenBank/DDBJ databases">
        <title>Helianthus annuus Genome sequencing and assembly Release 2.</title>
        <authorList>
            <person name="Gouzy J."/>
            <person name="Langlade N."/>
            <person name="Munos S."/>
        </authorList>
    </citation>
    <scope>NUCLEOTIDE SEQUENCE</scope>
    <source>
        <tissue evidence="7">Leaves</tissue>
    </source>
</reference>
<dbReference type="Gene3D" id="1.10.510.10">
    <property type="entry name" value="Transferase(Phosphotransferase) domain 1"/>
    <property type="match status" value="1"/>
</dbReference>
<evidence type="ECO:0000256" key="3">
    <source>
        <dbReference type="ARBA" id="ARBA00022741"/>
    </source>
</evidence>
<accession>A0A251T3W2</accession>
<evidence type="ECO:0000259" key="6">
    <source>
        <dbReference type="PROSITE" id="PS50011"/>
    </source>
</evidence>
<keyword evidence="3" id="KW-0547">Nucleotide-binding</keyword>
<keyword evidence="1" id="KW-0723">Serine/threonine-protein kinase</keyword>
<keyword evidence="8" id="KW-0675">Receptor</keyword>
<dbReference type="Pfam" id="PF07714">
    <property type="entry name" value="PK_Tyr_Ser-Thr"/>
    <property type="match status" value="1"/>
</dbReference>
<name>A0A251T3W2_HELAN</name>
<dbReference type="PROSITE" id="PS50011">
    <property type="entry name" value="PROTEIN_KINASE_DOM"/>
    <property type="match status" value="1"/>
</dbReference>
<evidence type="ECO:0000256" key="1">
    <source>
        <dbReference type="ARBA" id="ARBA00022527"/>
    </source>
</evidence>
<gene>
    <name evidence="8" type="ORF">HannXRQ_Chr12g0377871</name>
    <name evidence="7" type="ORF">HanXRQr2_Chr07g0298951</name>
</gene>
<protein>
    <submittedName>
        <fullName evidence="8">Putative tyrosine-protein kinase, non-receptor Jak3</fullName>
    </submittedName>
</protein>
<keyword evidence="9" id="KW-1185">Reference proteome</keyword>
<dbReference type="Proteomes" id="UP000215914">
    <property type="component" value="Chromosome 12"/>
</dbReference>
<dbReference type="AlphaFoldDB" id="A0A251T3W2"/>
<dbReference type="InterPro" id="IPR000719">
    <property type="entry name" value="Prot_kinase_dom"/>
</dbReference>
<dbReference type="PANTHER" id="PTHR27002:SF422">
    <property type="entry name" value="RECEPTOR-LIKE SERINE_THREONINE-PROTEIN KINASE"/>
    <property type="match status" value="1"/>
</dbReference>
<dbReference type="OMA" id="MRESCVE"/>
<dbReference type="InParanoid" id="A0A251T3W2"/>
<evidence type="ECO:0000256" key="5">
    <source>
        <dbReference type="ARBA" id="ARBA00022840"/>
    </source>
</evidence>
<evidence type="ECO:0000313" key="7">
    <source>
        <dbReference type="EMBL" id="KAF5798947.1"/>
    </source>
</evidence>
<dbReference type="GO" id="GO:0007165">
    <property type="term" value="P:signal transduction"/>
    <property type="evidence" value="ECO:0000318"/>
    <property type="project" value="GO_Central"/>
</dbReference>
<dbReference type="GO" id="GO:0006955">
    <property type="term" value="P:immune response"/>
    <property type="evidence" value="ECO:0000318"/>
    <property type="project" value="GO_Central"/>
</dbReference>
<evidence type="ECO:0000256" key="2">
    <source>
        <dbReference type="ARBA" id="ARBA00022679"/>
    </source>
</evidence>
<dbReference type="GO" id="GO:0005886">
    <property type="term" value="C:plasma membrane"/>
    <property type="evidence" value="ECO:0000318"/>
    <property type="project" value="GO_Central"/>
</dbReference>
<feature type="domain" description="Protein kinase" evidence="6">
    <location>
        <begin position="1"/>
        <end position="149"/>
    </location>
</feature>
<keyword evidence="4 8" id="KW-0418">Kinase</keyword>
<proteinExistence type="predicted"/>
<dbReference type="PANTHER" id="PTHR27002">
    <property type="entry name" value="RECEPTOR-LIKE SERINE/THREONINE-PROTEIN KINASE SD1-8"/>
    <property type="match status" value="1"/>
</dbReference>
<reference evidence="7 9" key="1">
    <citation type="journal article" date="2017" name="Nature">
        <title>The sunflower genome provides insights into oil metabolism, flowering and Asterid evolution.</title>
        <authorList>
            <person name="Badouin H."/>
            <person name="Gouzy J."/>
            <person name="Grassa C.J."/>
            <person name="Murat F."/>
            <person name="Staton S.E."/>
            <person name="Cottret L."/>
            <person name="Lelandais-Briere C."/>
            <person name="Owens G.L."/>
            <person name="Carrere S."/>
            <person name="Mayjonade B."/>
            <person name="Legrand L."/>
            <person name="Gill N."/>
            <person name="Kane N.C."/>
            <person name="Bowers J.E."/>
            <person name="Hubner S."/>
            <person name="Bellec A."/>
            <person name="Berard A."/>
            <person name="Berges H."/>
            <person name="Blanchet N."/>
            <person name="Boniface M.C."/>
            <person name="Brunel D."/>
            <person name="Catrice O."/>
            <person name="Chaidir N."/>
            <person name="Claudel C."/>
            <person name="Donnadieu C."/>
            <person name="Faraut T."/>
            <person name="Fievet G."/>
            <person name="Helmstetter N."/>
            <person name="King M."/>
            <person name="Knapp S.J."/>
            <person name="Lai Z."/>
            <person name="Le Paslier M.C."/>
            <person name="Lippi Y."/>
            <person name="Lorenzon L."/>
            <person name="Mandel J.R."/>
            <person name="Marage G."/>
            <person name="Marchand G."/>
            <person name="Marquand E."/>
            <person name="Bret-Mestries E."/>
            <person name="Morien E."/>
            <person name="Nambeesan S."/>
            <person name="Nguyen T."/>
            <person name="Pegot-Espagnet P."/>
            <person name="Pouilly N."/>
            <person name="Raftis F."/>
            <person name="Sallet E."/>
            <person name="Schiex T."/>
            <person name="Thomas J."/>
            <person name="Vandecasteele C."/>
            <person name="Vares D."/>
            <person name="Vear F."/>
            <person name="Vautrin S."/>
            <person name="Crespi M."/>
            <person name="Mangin B."/>
            <person name="Burke J.M."/>
            <person name="Salse J."/>
            <person name="Munos S."/>
            <person name="Vincourt P."/>
            <person name="Rieseberg L.H."/>
            <person name="Langlade N.B."/>
        </authorList>
    </citation>
    <scope>NUCLEOTIDE SEQUENCE [LARGE SCALE GENOMIC DNA]</scope>
    <source>
        <strain evidence="9">cv. SF193</strain>
        <tissue evidence="7">Leaves</tissue>
    </source>
</reference>
<dbReference type="GO" id="GO:0004674">
    <property type="term" value="F:protein serine/threonine kinase activity"/>
    <property type="evidence" value="ECO:0000318"/>
    <property type="project" value="GO_Central"/>
</dbReference>
<reference evidence="8" key="2">
    <citation type="submission" date="2017-02" db="EMBL/GenBank/DDBJ databases">
        <title>Sunflower complete genome.</title>
        <authorList>
            <person name="Langlade N."/>
            <person name="Munos S."/>
        </authorList>
    </citation>
    <scope>NUCLEOTIDE SEQUENCE [LARGE SCALE GENOMIC DNA]</scope>
    <source>
        <tissue evidence="8">Leaves</tissue>
    </source>
</reference>
<organism evidence="8 9">
    <name type="scientific">Helianthus annuus</name>
    <name type="common">Common sunflower</name>
    <dbReference type="NCBI Taxonomy" id="4232"/>
    <lineage>
        <taxon>Eukaryota</taxon>
        <taxon>Viridiplantae</taxon>
        <taxon>Streptophyta</taxon>
        <taxon>Embryophyta</taxon>
        <taxon>Tracheophyta</taxon>
        <taxon>Spermatophyta</taxon>
        <taxon>Magnoliopsida</taxon>
        <taxon>eudicotyledons</taxon>
        <taxon>Gunneridae</taxon>
        <taxon>Pentapetalae</taxon>
        <taxon>asterids</taxon>
        <taxon>campanulids</taxon>
        <taxon>Asterales</taxon>
        <taxon>Asteraceae</taxon>
        <taxon>Asteroideae</taxon>
        <taxon>Heliantheae alliance</taxon>
        <taxon>Heliantheae</taxon>
        <taxon>Helianthus</taxon>
    </lineage>
</organism>